<dbReference type="KEGG" id="mher:K3U94_11380"/>
<dbReference type="InterPro" id="IPR007969">
    <property type="entry name" value="DUF732"/>
</dbReference>
<proteinExistence type="predicted"/>
<feature type="chain" id="PRO_5040871949" evidence="1">
    <location>
        <begin position="28"/>
        <end position="100"/>
    </location>
</feature>
<feature type="signal peptide" evidence="1">
    <location>
        <begin position="1"/>
        <end position="27"/>
    </location>
</feature>
<reference evidence="3" key="1">
    <citation type="submission" date="2021-08" db="EMBL/GenBank/DDBJ databases">
        <title>Whole genome sequencing of non-tuberculosis mycobacteria type-strains.</title>
        <authorList>
            <person name="Igarashi Y."/>
            <person name="Osugi A."/>
            <person name="Mitarai S."/>
        </authorList>
    </citation>
    <scope>NUCLEOTIDE SEQUENCE</scope>
    <source>
        <strain evidence="3">JCM 30995</strain>
    </source>
</reference>
<evidence type="ECO:0000256" key="1">
    <source>
        <dbReference type="SAM" id="SignalP"/>
    </source>
</evidence>
<dbReference type="AlphaFoldDB" id="A0A9X7WLC3"/>
<keyword evidence="1" id="KW-0732">Signal</keyword>
<feature type="domain" description="DUF732" evidence="2">
    <location>
        <begin position="28"/>
        <end position="96"/>
    </location>
</feature>
<dbReference type="RefSeq" id="WP_220696534.1">
    <property type="nucleotide sequence ID" value="NZ_CP080997.1"/>
</dbReference>
<evidence type="ECO:0000259" key="2">
    <source>
        <dbReference type="Pfam" id="PF05305"/>
    </source>
</evidence>
<dbReference type="EMBL" id="CP080997">
    <property type="protein sequence ID" value="QZA09762.1"/>
    <property type="molecule type" value="Genomic_DNA"/>
</dbReference>
<sequence length="100" mass="10666">MSRVTKTLGAGVAALGLLLGTAGVATADDQSYLEYARASGVPNNLYFPDWGVIQMGHAICDLLRGGRPVESIQYFGYTGLFRDQIVGAAQHELCPDTLPH</sequence>
<dbReference type="Proteomes" id="UP000825008">
    <property type="component" value="Chromosome"/>
</dbReference>
<name>A0A9X7WLC3_9MYCO</name>
<gene>
    <name evidence="3" type="ORF">K3U94_11380</name>
</gene>
<accession>A0A9X7WLC3</accession>
<organism evidence="3 4">
    <name type="scientific">Mycolicibacter heraklionensis</name>
    <dbReference type="NCBI Taxonomy" id="512402"/>
    <lineage>
        <taxon>Bacteria</taxon>
        <taxon>Bacillati</taxon>
        <taxon>Actinomycetota</taxon>
        <taxon>Actinomycetes</taxon>
        <taxon>Mycobacteriales</taxon>
        <taxon>Mycobacteriaceae</taxon>
        <taxon>Mycolicibacter</taxon>
    </lineage>
</organism>
<evidence type="ECO:0000313" key="4">
    <source>
        <dbReference type="Proteomes" id="UP000825008"/>
    </source>
</evidence>
<protein>
    <submittedName>
        <fullName evidence="3">DUF732 domain-containing protein</fullName>
    </submittedName>
</protein>
<evidence type="ECO:0000313" key="3">
    <source>
        <dbReference type="EMBL" id="QZA09762.1"/>
    </source>
</evidence>
<dbReference type="Pfam" id="PF05305">
    <property type="entry name" value="DUF732"/>
    <property type="match status" value="1"/>
</dbReference>